<name>A0AAE1QRY9_9SOLA</name>
<sequence>MKLNRAGLRGMELVKSTGKVMIQGGGTFGTFMSVASGYAVFKVTKEKKLNKCENVVEEFSNSEKLSNLLTLKHFEQFKDIDEAIKATTNCISGKLPKKLKKLLNEHVLGENEQLAVSDSKLATIIKDKLEISCIANTPIQQLMSCIRTQAESLIPNLEDMDNEAMQLALAHG</sequence>
<dbReference type="GO" id="GO:0030515">
    <property type="term" value="F:snoRNA binding"/>
    <property type="evidence" value="ECO:0007669"/>
    <property type="project" value="InterPro"/>
</dbReference>
<feature type="transmembrane region" description="Helical" evidence="1">
    <location>
        <begin position="20"/>
        <end position="41"/>
    </location>
</feature>
<dbReference type="InterPro" id="IPR045056">
    <property type="entry name" value="Nop56/Nop58"/>
</dbReference>
<evidence type="ECO:0000259" key="2">
    <source>
        <dbReference type="Pfam" id="PF08156"/>
    </source>
</evidence>
<feature type="domain" description="Nucleolar protein 58/56 N-terminal" evidence="2">
    <location>
        <begin position="35"/>
        <end position="92"/>
    </location>
</feature>
<keyword evidence="4" id="KW-1185">Reference proteome</keyword>
<protein>
    <recommendedName>
        <fullName evidence="2">Nucleolar protein 58/56 N-terminal domain-containing protein</fullName>
    </recommendedName>
</protein>
<evidence type="ECO:0000313" key="3">
    <source>
        <dbReference type="EMBL" id="KAK4337167.1"/>
    </source>
</evidence>
<proteinExistence type="predicted"/>
<keyword evidence="1" id="KW-0812">Transmembrane</keyword>
<gene>
    <name evidence="3" type="ORF">RND71_043483</name>
</gene>
<comment type="caution">
    <text evidence="3">The sequence shown here is derived from an EMBL/GenBank/DDBJ whole genome shotgun (WGS) entry which is preliminary data.</text>
</comment>
<keyword evidence="1" id="KW-0472">Membrane</keyword>
<keyword evidence="1" id="KW-1133">Transmembrane helix</keyword>
<dbReference type="Proteomes" id="UP001291623">
    <property type="component" value="Unassembled WGS sequence"/>
</dbReference>
<evidence type="ECO:0000256" key="1">
    <source>
        <dbReference type="SAM" id="Phobius"/>
    </source>
</evidence>
<dbReference type="InterPro" id="IPR012974">
    <property type="entry name" value="NOP58/56_N"/>
</dbReference>
<organism evidence="3 4">
    <name type="scientific">Anisodus tanguticus</name>
    <dbReference type="NCBI Taxonomy" id="243964"/>
    <lineage>
        <taxon>Eukaryota</taxon>
        <taxon>Viridiplantae</taxon>
        <taxon>Streptophyta</taxon>
        <taxon>Embryophyta</taxon>
        <taxon>Tracheophyta</taxon>
        <taxon>Spermatophyta</taxon>
        <taxon>Magnoliopsida</taxon>
        <taxon>eudicotyledons</taxon>
        <taxon>Gunneridae</taxon>
        <taxon>Pentapetalae</taxon>
        <taxon>asterids</taxon>
        <taxon>lamiids</taxon>
        <taxon>Solanales</taxon>
        <taxon>Solanaceae</taxon>
        <taxon>Solanoideae</taxon>
        <taxon>Hyoscyameae</taxon>
        <taxon>Anisodus</taxon>
    </lineage>
</organism>
<dbReference type="PANTHER" id="PTHR10894">
    <property type="entry name" value="NUCLEOLAR PROTEIN 5 NUCLEOLAR PROTEIN NOP5 NOP58"/>
    <property type="match status" value="1"/>
</dbReference>
<evidence type="ECO:0000313" key="4">
    <source>
        <dbReference type="Proteomes" id="UP001291623"/>
    </source>
</evidence>
<dbReference type="AlphaFoldDB" id="A0AAE1QRY9"/>
<dbReference type="GO" id="GO:0032040">
    <property type="term" value="C:small-subunit processome"/>
    <property type="evidence" value="ECO:0007669"/>
    <property type="project" value="InterPro"/>
</dbReference>
<dbReference type="Pfam" id="PF08156">
    <property type="entry name" value="NOP5NT"/>
    <property type="match status" value="1"/>
</dbReference>
<accession>A0AAE1QRY9</accession>
<dbReference type="EMBL" id="JAVYJV010000050">
    <property type="protein sequence ID" value="KAK4337167.1"/>
    <property type="molecule type" value="Genomic_DNA"/>
</dbReference>
<reference evidence="3" key="1">
    <citation type="submission" date="2023-12" db="EMBL/GenBank/DDBJ databases">
        <title>Genome assembly of Anisodus tanguticus.</title>
        <authorList>
            <person name="Wang Y.-J."/>
        </authorList>
    </citation>
    <scope>NUCLEOTIDE SEQUENCE</scope>
    <source>
        <strain evidence="3">KB-2021</strain>
        <tissue evidence="3">Leaf</tissue>
    </source>
</reference>
<dbReference type="PANTHER" id="PTHR10894:SF1">
    <property type="entry name" value="NUCLEOLAR PROTEIN 58"/>
    <property type="match status" value="1"/>
</dbReference>
<dbReference type="GO" id="GO:0031428">
    <property type="term" value="C:box C/D methylation guide snoRNP complex"/>
    <property type="evidence" value="ECO:0007669"/>
    <property type="project" value="InterPro"/>
</dbReference>